<dbReference type="GO" id="GO:0005778">
    <property type="term" value="C:peroxisomal membrane"/>
    <property type="evidence" value="ECO:0007669"/>
    <property type="project" value="InterPro"/>
</dbReference>
<accession>D3AWZ2</accession>
<dbReference type="GO" id="GO:0030674">
    <property type="term" value="F:protein-macromolecule adaptor activity"/>
    <property type="evidence" value="ECO:0007669"/>
    <property type="project" value="TreeGrafter"/>
</dbReference>
<proteinExistence type="predicted"/>
<comment type="caution">
    <text evidence="1">The sequence shown here is derived from an EMBL/GenBank/DDBJ whole genome shotgun (WGS) entry which is preliminary data.</text>
</comment>
<dbReference type="RefSeq" id="XP_020438918.1">
    <property type="nucleotide sequence ID" value="XM_020571644.1"/>
</dbReference>
<dbReference type="GeneID" id="31356152"/>
<dbReference type="EMBL" id="ADBJ01000002">
    <property type="protein sequence ID" value="EFA86815.1"/>
    <property type="molecule type" value="Genomic_DNA"/>
</dbReference>
<dbReference type="Pfam" id="PF04882">
    <property type="entry name" value="Peroxin-3"/>
    <property type="match status" value="1"/>
</dbReference>
<name>D3AWZ2_HETP5</name>
<dbReference type="Proteomes" id="UP000001396">
    <property type="component" value="Unassembled WGS sequence"/>
</dbReference>
<reference evidence="1 2" key="1">
    <citation type="journal article" date="2011" name="Genome Res.">
        <title>Phylogeny-wide analysis of social amoeba genomes highlights ancient origins for complex intercellular communication.</title>
        <authorList>
            <person name="Heidel A.J."/>
            <person name="Lawal H.M."/>
            <person name="Felder M."/>
            <person name="Schilde C."/>
            <person name="Helps N.R."/>
            <person name="Tunggal B."/>
            <person name="Rivero F."/>
            <person name="John U."/>
            <person name="Schleicher M."/>
            <person name="Eichinger L."/>
            <person name="Platzer M."/>
            <person name="Noegel A.A."/>
            <person name="Schaap P."/>
            <person name="Gloeckner G."/>
        </authorList>
    </citation>
    <scope>NUCLEOTIDE SEQUENCE [LARGE SCALE GENOMIC DNA]</scope>
    <source>
        <strain evidence="2">ATCC 26659 / Pp 5 / PN500</strain>
    </source>
</reference>
<organism evidence="1 2">
    <name type="scientific">Heterostelium pallidum (strain ATCC 26659 / Pp 5 / PN500)</name>
    <name type="common">Cellular slime mold</name>
    <name type="synonym">Polysphondylium pallidum</name>
    <dbReference type="NCBI Taxonomy" id="670386"/>
    <lineage>
        <taxon>Eukaryota</taxon>
        <taxon>Amoebozoa</taxon>
        <taxon>Evosea</taxon>
        <taxon>Eumycetozoa</taxon>
        <taxon>Dictyostelia</taxon>
        <taxon>Acytosteliales</taxon>
        <taxon>Acytosteliaceae</taxon>
        <taxon>Heterostelium</taxon>
    </lineage>
</organism>
<dbReference type="PANTHER" id="PTHR28080">
    <property type="entry name" value="PEROXISOMAL BIOGENESIS FACTOR 3"/>
    <property type="match status" value="1"/>
</dbReference>
<dbReference type="InParanoid" id="D3AWZ2"/>
<evidence type="ECO:0000313" key="1">
    <source>
        <dbReference type="EMBL" id="EFA86815.1"/>
    </source>
</evidence>
<dbReference type="AlphaFoldDB" id="D3AWZ2"/>
<dbReference type="FunCoup" id="D3AWZ2">
    <property type="interactions" value="255"/>
</dbReference>
<dbReference type="STRING" id="670386.D3AWZ2"/>
<gene>
    <name evidence="1" type="primary">pex3</name>
    <name evidence="1" type="ORF">PPL_00620</name>
</gene>
<sequence length="420" mass="48712">MSIFNTIQDSAFNIYYKLRFSWITDYQPKELLLPPPPTTSTTQSSDNRSRVISWITYLRSHSSAVTSTPAYIFNHKLQLLLVSLGGSVGYLYYKTNRTHYESQIKLADERITTFFKNTQATCDQTTILFITKNLEDNLNKTVITPTISEIRSASTPEIKQDLTDKLKISIVTKITSTLYLMPLLLLFIRVQINLVGRYCYLERIVRQSVSEDTETTKRPISTETENKFFSISKHIIEKRFDEFVNVINEQVTIVLKDYKLDQLLGFEDLLRIFIKIRDRFEKPEVFASINNRNCLARYLMPDEDKEFLLLNEAMNIFEDKDFYQVISESINNSFLLFYENVRGDFQPSSSTVADMATLSTSEPPKLHLIALIPKLNKQLDRLINRDQAKTINQLVDQTDIINKANKLILTNNMDLNKLVK</sequence>
<dbReference type="OMA" id="FTRTVCA"/>
<dbReference type="GO" id="GO:0045046">
    <property type="term" value="P:protein import into peroxisome membrane"/>
    <property type="evidence" value="ECO:0007669"/>
    <property type="project" value="TreeGrafter"/>
</dbReference>
<protein>
    <submittedName>
        <fullName evidence="1">Peroxisomal biogenesis factor 3</fullName>
    </submittedName>
</protein>
<dbReference type="InterPro" id="IPR006966">
    <property type="entry name" value="Peroxin-3"/>
</dbReference>
<keyword evidence="2" id="KW-1185">Reference proteome</keyword>
<dbReference type="PANTHER" id="PTHR28080:SF1">
    <property type="entry name" value="PEROXISOMAL BIOGENESIS FACTOR 3"/>
    <property type="match status" value="1"/>
</dbReference>
<evidence type="ECO:0000313" key="2">
    <source>
        <dbReference type="Proteomes" id="UP000001396"/>
    </source>
</evidence>